<reference evidence="2" key="1">
    <citation type="journal article" date="2017" name="Genome Biol.">
        <title>Comparative genomics reveals high biological diversity and specific adaptations in the industrially and medically important fungal genus Aspergillus.</title>
        <authorList>
            <person name="de Vries R.P."/>
            <person name="Riley R."/>
            <person name="Wiebenga A."/>
            <person name="Aguilar-Osorio G."/>
            <person name="Amillis S."/>
            <person name="Uchima C.A."/>
            <person name="Anderluh G."/>
            <person name="Asadollahi M."/>
            <person name="Askin M."/>
            <person name="Barry K."/>
            <person name="Battaglia E."/>
            <person name="Bayram O."/>
            <person name="Benocci T."/>
            <person name="Braus-Stromeyer S.A."/>
            <person name="Caldana C."/>
            <person name="Canovas D."/>
            <person name="Cerqueira G.C."/>
            <person name="Chen F."/>
            <person name="Chen W."/>
            <person name="Choi C."/>
            <person name="Clum A."/>
            <person name="Dos Santos R.A."/>
            <person name="Damasio A.R."/>
            <person name="Diallinas G."/>
            <person name="Emri T."/>
            <person name="Fekete E."/>
            <person name="Flipphi M."/>
            <person name="Freyberg S."/>
            <person name="Gallo A."/>
            <person name="Gournas C."/>
            <person name="Habgood R."/>
            <person name="Hainaut M."/>
            <person name="Harispe M.L."/>
            <person name="Henrissat B."/>
            <person name="Hilden K.S."/>
            <person name="Hope R."/>
            <person name="Hossain A."/>
            <person name="Karabika E."/>
            <person name="Karaffa L."/>
            <person name="Karanyi Z."/>
            <person name="Krasevec N."/>
            <person name="Kuo A."/>
            <person name="Kusch H."/>
            <person name="LaButti K."/>
            <person name="Lagendijk E.L."/>
            <person name="Lapidus A."/>
            <person name="Levasseur A."/>
            <person name="Lindquist E."/>
            <person name="Lipzen A."/>
            <person name="Logrieco A.F."/>
            <person name="MacCabe A."/>
            <person name="Maekelae M.R."/>
            <person name="Malavazi I."/>
            <person name="Melin P."/>
            <person name="Meyer V."/>
            <person name="Mielnichuk N."/>
            <person name="Miskei M."/>
            <person name="Molnar A.P."/>
            <person name="Mule G."/>
            <person name="Ngan C.Y."/>
            <person name="Orejas M."/>
            <person name="Orosz E."/>
            <person name="Ouedraogo J.P."/>
            <person name="Overkamp K.M."/>
            <person name="Park H.-S."/>
            <person name="Perrone G."/>
            <person name="Piumi F."/>
            <person name="Punt P.J."/>
            <person name="Ram A.F."/>
            <person name="Ramon A."/>
            <person name="Rauscher S."/>
            <person name="Record E."/>
            <person name="Riano-Pachon D.M."/>
            <person name="Robert V."/>
            <person name="Roehrig J."/>
            <person name="Ruller R."/>
            <person name="Salamov A."/>
            <person name="Salih N.S."/>
            <person name="Samson R.A."/>
            <person name="Sandor E."/>
            <person name="Sanguinetti M."/>
            <person name="Schuetze T."/>
            <person name="Sepcic K."/>
            <person name="Shelest E."/>
            <person name="Sherlock G."/>
            <person name="Sophianopoulou V."/>
            <person name="Squina F.M."/>
            <person name="Sun H."/>
            <person name="Susca A."/>
            <person name="Todd R.B."/>
            <person name="Tsang A."/>
            <person name="Unkles S.E."/>
            <person name="van de Wiele N."/>
            <person name="van Rossen-Uffink D."/>
            <person name="Oliveira J.V."/>
            <person name="Vesth T.C."/>
            <person name="Visser J."/>
            <person name="Yu J.-H."/>
            <person name="Zhou M."/>
            <person name="Andersen M.R."/>
            <person name="Archer D.B."/>
            <person name="Baker S.E."/>
            <person name="Benoit I."/>
            <person name="Brakhage A.A."/>
            <person name="Braus G.H."/>
            <person name="Fischer R."/>
            <person name="Frisvad J.C."/>
            <person name="Goldman G.H."/>
            <person name="Houbraken J."/>
            <person name="Oakley B."/>
            <person name="Pocsi I."/>
            <person name="Scazzocchio C."/>
            <person name="Seiboth B."/>
            <person name="vanKuyk P.A."/>
            <person name="Wortman J."/>
            <person name="Dyer P.S."/>
            <person name="Grigoriev I.V."/>
        </authorList>
    </citation>
    <scope>NUCLEOTIDE SEQUENCE [LARGE SCALE GENOMIC DNA]</scope>
    <source>
        <strain evidence="2">CBS 134.48</strain>
    </source>
</reference>
<sequence>MLHVKNEAFQRLLNTREVDSGAQATEENKRRYAWIERKSGRAYKPDPEVQPQR</sequence>
<keyword evidence="2" id="KW-1185">Reference proteome</keyword>
<organism evidence="1 2">
    <name type="scientific">Aspergillus tubingensis (strain CBS 134.48)</name>
    <dbReference type="NCBI Taxonomy" id="767770"/>
    <lineage>
        <taxon>Eukaryota</taxon>
        <taxon>Fungi</taxon>
        <taxon>Dikarya</taxon>
        <taxon>Ascomycota</taxon>
        <taxon>Pezizomycotina</taxon>
        <taxon>Eurotiomycetes</taxon>
        <taxon>Eurotiomycetidae</taxon>
        <taxon>Eurotiales</taxon>
        <taxon>Aspergillaceae</taxon>
        <taxon>Aspergillus</taxon>
        <taxon>Aspergillus subgen. Circumdati</taxon>
    </lineage>
</organism>
<evidence type="ECO:0000313" key="2">
    <source>
        <dbReference type="Proteomes" id="UP000184304"/>
    </source>
</evidence>
<name>A0A1L9N365_ASPTC</name>
<proteinExistence type="predicted"/>
<dbReference type="AlphaFoldDB" id="A0A1L9N365"/>
<dbReference type="Proteomes" id="UP000184304">
    <property type="component" value="Unassembled WGS sequence"/>
</dbReference>
<dbReference type="EMBL" id="KV878203">
    <property type="protein sequence ID" value="OJI83733.1"/>
    <property type="molecule type" value="Genomic_DNA"/>
</dbReference>
<evidence type="ECO:0000313" key="1">
    <source>
        <dbReference type="EMBL" id="OJI83733.1"/>
    </source>
</evidence>
<protein>
    <submittedName>
        <fullName evidence="1">Uncharacterized protein</fullName>
    </submittedName>
</protein>
<gene>
    <name evidence="1" type="ORF">ASPTUDRAFT_617650</name>
</gene>
<dbReference type="VEuPathDB" id="FungiDB:ASPTUDRAFT_617650"/>
<accession>A0A1L9N365</accession>
<dbReference type="OrthoDB" id="5305673at2759"/>